<evidence type="ECO:0000313" key="2">
    <source>
        <dbReference type="EMBL" id="KUG14257.1"/>
    </source>
</evidence>
<feature type="region of interest" description="Disordered" evidence="1">
    <location>
        <begin position="65"/>
        <end position="97"/>
    </location>
</feature>
<comment type="caution">
    <text evidence="2">The sequence shown here is derived from an EMBL/GenBank/DDBJ whole genome shotgun (WGS) entry which is preliminary data.</text>
</comment>
<evidence type="ECO:0000256" key="1">
    <source>
        <dbReference type="SAM" id="MobiDB-lite"/>
    </source>
</evidence>
<accession>A0A0W8F091</accession>
<gene>
    <name evidence="2" type="ORF">ASZ90_016102</name>
</gene>
<proteinExistence type="predicted"/>
<protein>
    <submittedName>
        <fullName evidence="2">Uncharacterized protein</fullName>
    </submittedName>
</protein>
<dbReference type="Gene3D" id="3.40.1000.10">
    <property type="entry name" value="Mog1/PsbP, alpha/beta/alpha sandwich"/>
    <property type="match status" value="1"/>
</dbReference>
<dbReference type="EMBL" id="LNQE01001681">
    <property type="protein sequence ID" value="KUG14257.1"/>
    <property type="molecule type" value="Genomic_DNA"/>
</dbReference>
<organism evidence="2">
    <name type="scientific">hydrocarbon metagenome</name>
    <dbReference type="NCBI Taxonomy" id="938273"/>
    <lineage>
        <taxon>unclassified sequences</taxon>
        <taxon>metagenomes</taxon>
        <taxon>ecological metagenomes</taxon>
    </lineage>
</organism>
<name>A0A0W8F091_9ZZZZ</name>
<dbReference type="AlphaFoldDB" id="A0A0W8F091"/>
<sequence length="298" mass="33334">MKRENILALVLVISLCANVYLVFFDHSTLTQHIPKLSNNTLLPSLVPANSSGGSFFMVDEYGEVVPVPGTDDEGPPPDTPDNESREFSPGETEEIPDDMLDEADILSENPGSDDEIPLLDIPEEVVLDPFINYTSAKHAFSLVYSRNWTANEATAGRTVLTLKAPEETSCDTRNNQCYVYVAQLTVEIDSKPHTLIIEDYFNKAVSQLQIQHGITTTSKTSATVLSDSRAYQIEYFTRDKRGNPDRSFMQYYTIIDGKGYIISYFGPYSSWDGVYRNNKADAQQIINSITVERSFKPV</sequence>
<reference evidence="2" key="1">
    <citation type="journal article" date="2015" name="Proc. Natl. Acad. Sci. U.S.A.">
        <title>Networks of energetic and metabolic interactions define dynamics in microbial communities.</title>
        <authorList>
            <person name="Embree M."/>
            <person name="Liu J.K."/>
            <person name="Al-Bassam M.M."/>
            <person name="Zengler K."/>
        </authorList>
    </citation>
    <scope>NUCLEOTIDE SEQUENCE</scope>
</reference>